<dbReference type="Proteomes" id="UP000218811">
    <property type="component" value="Unassembled WGS sequence"/>
</dbReference>
<reference evidence="2 3" key="1">
    <citation type="journal article" date="2012" name="Science">
        <title>The Paleozoic origin of enzymatic lignin decomposition reconstructed from 31 fungal genomes.</title>
        <authorList>
            <person name="Floudas D."/>
            <person name="Binder M."/>
            <person name="Riley R."/>
            <person name="Barry K."/>
            <person name="Blanchette R.A."/>
            <person name="Henrissat B."/>
            <person name="Martinez A.T."/>
            <person name="Otillar R."/>
            <person name="Spatafora J.W."/>
            <person name="Yadav J.S."/>
            <person name="Aerts A."/>
            <person name="Benoit I."/>
            <person name="Boyd A."/>
            <person name="Carlson A."/>
            <person name="Copeland A."/>
            <person name="Coutinho P.M."/>
            <person name="de Vries R.P."/>
            <person name="Ferreira P."/>
            <person name="Findley K."/>
            <person name="Foster B."/>
            <person name="Gaskell J."/>
            <person name="Glotzer D."/>
            <person name="Gorecki P."/>
            <person name="Heitman J."/>
            <person name="Hesse C."/>
            <person name="Hori C."/>
            <person name="Igarashi K."/>
            <person name="Jurgens J.A."/>
            <person name="Kallen N."/>
            <person name="Kersten P."/>
            <person name="Kohler A."/>
            <person name="Kuees U."/>
            <person name="Kumar T.K.A."/>
            <person name="Kuo A."/>
            <person name="LaButti K."/>
            <person name="Larrondo L.F."/>
            <person name="Lindquist E."/>
            <person name="Ling A."/>
            <person name="Lombard V."/>
            <person name="Lucas S."/>
            <person name="Lundell T."/>
            <person name="Martin R."/>
            <person name="McLaughlin D.J."/>
            <person name="Morgenstern I."/>
            <person name="Morin E."/>
            <person name="Murat C."/>
            <person name="Nagy L.G."/>
            <person name="Nolan M."/>
            <person name="Ohm R.A."/>
            <person name="Patyshakuliyeva A."/>
            <person name="Rokas A."/>
            <person name="Ruiz-Duenas F.J."/>
            <person name="Sabat G."/>
            <person name="Salamov A."/>
            <person name="Samejima M."/>
            <person name="Schmutz J."/>
            <person name="Slot J.C."/>
            <person name="St John F."/>
            <person name="Stenlid J."/>
            <person name="Sun H."/>
            <person name="Sun S."/>
            <person name="Syed K."/>
            <person name="Tsang A."/>
            <person name="Wiebenga A."/>
            <person name="Young D."/>
            <person name="Pisabarro A."/>
            <person name="Eastwood D.C."/>
            <person name="Martin F."/>
            <person name="Cullen D."/>
            <person name="Grigoriev I.V."/>
            <person name="Hibbett D.S."/>
        </authorList>
    </citation>
    <scope>NUCLEOTIDE SEQUENCE [LARGE SCALE GENOMIC DNA]</scope>
    <source>
        <strain evidence="2 3">MD-104</strain>
    </source>
</reference>
<name>A0A2H3IUN3_WOLCO</name>
<sequence length="231" mass="26349">MAPKATPPPEFSGDGSKIMVTEWLKKCVMYFEVYLIMDDRQKIIQALQHLSGSAFDYQEEQIKSSADAGKSLGTWAEFEEEMTQVYGKKTKEELAKKEIEGYFGSAGKKKASTNFYQYAEHLRQLAKKEKTPNDTLMEKLKDVVPDKVWDGFSMMKIFKQPVPTDWEKYLDMSIKLHKEFYREDIQGSIFAGEKKEEKKTSAPMARTITSQTSAAEKPTSGGKKKLRIPEG</sequence>
<accession>A0A2H3IUN3</accession>
<dbReference type="EMBL" id="KB467831">
    <property type="protein sequence ID" value="PCH33135.1"/>
    <property type="molecule type" value="Genomic_DNA"/>
</dbReference>
<dbReference type="AlphaFoldDB" id="A0A2H3IUN3"/>
<evidence type="ECO:0000256" key="1">
    <source>
        <dbReference type="SAM" id="MobiDB-lite"/>
    </source>
</evidence>
<feature type="region of interest" description="Disordered" evidence="1">
    <location>
        <begin position="192"/>
        <end position="231"/>
    </location>
</feature>
<keyword evidence="3" id="KW-1185">Reference proteome</keyword>
<feature type="compositionally biased region" description="Basic residues" evidence="1">
    <location>
        <begin position="222"/>
        <end position="231"/>
    </location>
</feature>
<gene>
    <name evidence="2" type="ORF">WOLCODRAFT_63358</name>
</gene>
<organism evidence="2 3">
    <name type="scientific">Wolfiporia cocos (strain MD-104)</name>
    <name type="common">Brown rot fungus</name>
    <dbReference type="NCBI Taxonomy" id="742152"/>
    <lineage>
        <taxon>Eukaryota</taxon>
        <taxon>Fungi</taxon>
        <taxon>Dikarya</taxon>
        <taxon>Basidiomycota</taxon>
        <taxon>Agaricomycotina</taxon>
        <taxon>Agaricomycetes</taxon>
        <taxon>Polyporales</taxon>
        <taxon>Phaeolaceae</taxon>
        <taxon>Wolfiporia</taxon>
    </lineage>
</organism>
<proteinExistence type="predicted"/>
<protein>
    <submittedName>
        <fullName evidence="2">Uncharacterized protein</fullName>
    </submittedName>
</protein>
<evidence type="ECO:0000313" key="3">
    <source>
        <dbReference type="Proteomes" id="UP000218811"/>
    </source>
</evidence>
<dbReference type="OMA" id="FEVYLIM"/>
<evidence type="ECO:0000313" key="2">
    <source>
        <dbReference type="EMBL" id="PCH33135.1"/>
    </source>
</evidence>